<name>A0A1A8WHU2_PLAOA</name>
<dbReference type="AlphaFoldDB" id="A0A1A8WHU2"/>
<evidence type="ECO:0000313" key="3">
    <source>
        <dbReference type="Proteomes" id="UP000078546"/>
    </source>
</evidence>
<evidence type="ECO:0000313" key="2">
    <source>
        <dbReference type="EMBL" id="SBT00617.1"/>
    </source>
</evidence>
<reference evidence="3 4" key="1">
    <citation type="submission" date="2016-05" db="EMBL/GenBank/DDBJ databases">
        <authorList>
            <person name="Naeem Raeece"/>
        </authorList>
    </citation>
    <scope>NUCLEOTIDE SEQUENCE [LARGE SCALE GENOMIC DNA]</scope>
</reference>
<dbReference type="Proteomes" id="UP000078546">
    <property type="component" value="Unassembled WGS sequence"/>
</dbReference>
<evidence type="ECO:0000313" key="1">
    <source>
        <dbReference type="EMBL" id="SBS90803.1"/>
    </source>
</evidence>
<dbReference type="Proteomes" id="UP000078560">
    <property type="component" value="Unassembled WGS sequence"/>
</dbReference>
<reference evidence="1" key="2">
    <citation type="submission" date="2016-05" db="EMBL/GenBank/DDBJ databases">
        <authorList>
            <person name="Lavstsen T."/>
            <person name="Jespersen J.S."/>
        </authorList>
    </citation>
    <scope>NUCLEOTIDE SEQUENCE [LARGE SCALE GENOMIC DNA]</scope>
</reference>
<organism evidence="1 4">
    <name type="scientific">Plasmodium ovale curtisi</name>
    <dbReference type="NCBI Taxonomy" id="864141"/>
    <lineage>
        <taxon>Eukaryota</taxon>
        <taxon>Sar</taxon>
        <taxon>Alveolata</taxon>
        <taxon>Apicomplexa</taxon>
        <taxon>Aconoidasida</taxon>
        <taxon>Haemosporida</taxon>
        <taxon>Plasmodiidae</taxon>
        <taxon>Plasmodium</taxon>
        <taxon>Plasmodium (Plasmodium)</taxon>
    </lineage>
</organism>
<gene>
    <name evidence="2" type="ORF">POVCU1_061200</name>
    <name evidence="1" type="ORF">POVCU2_0063680</name>
</gene>
<sequence length="92" mass="11004">MNMKNFLVNMIDLLIHFDVMNRLNYQIFNPIDQFILNKTKILKNMWISVNRGKELLNFYDIENGNSDLVEYNIGYSSASNSYSFYIHGEKYY</sequence>
<accession>A0A1A8WHU2</accession>
<proteinExistence type="predicted"/>
<protein>
    <submittedName>
        <fullName evidence="1">PIR Superfamily Protein</fullName>
    </submittedName>
</protein>
<dbReference type="EMBL" id="FLQU01000987">
    <property type="protein sequence ID" value="SBS90803.1"/>
    <property type="molecule type" value="Genomic_DNA"/>
</dbReference>
<dbReference type="EMBL" id="FLQV01002033">
    <property type="protein sequence ID" value="SBT00617.1"/>
    <property type="molecule type" value="Genomic_DNA"/>
</dbReference>
<evidence type="ECO:0000313" key="4">
    <source>
        <dbReference type="Proteomes" id="UP000078560"/>
    </source>
</evidence>